<evidence type="ECO:0000313" key="3">
    <source>
        <dbReference type="Proteomes" id="UP000272117"/>
    </source>
</evidence>
<keyword evidence="1" id="KW-0472">Membrane</keyword>
<dbReference type="OrthoDB" id="9857235at2"/>
<keyword evidence="3" id="KW-1185">Reference proteome</keyword>
<comment type="caution">
    <text evidence="2">The sequence shown here is derived from an EMBL/GenBank/DDBJ whole genome shotgun (WGS) entry which is preliminary data.</text>
</comment>
<evidence type="ECO:0000256" key="1">
    <source>
        <dbReference type="SAM" id="Phobius"/>
    </source>
</evidence>
<accession>A0A3M9M925</accession>
<feature type="transmembrane region" description="Helical" evidence="1">
    <location>
        <begin position="38"/>
        <end position="58"/>
    </location>
</feature>
<keyword evidence="1" id="KW-1133">Transmembrane helix</keyword>
<dbReference type="RefSeq" id="WP_123129383.1">
    <property type="nucleotide sequence ID" value="NZ_RJJD01000023.1"/>
</dbReference>
<proteinExistence type="predicted"/>
<reference evidence="2 3" key="1">
    <citation type="submission" date="2018-11" db="EMBL/GenBank/DDBJ databases">
        <title>Rufibacter latericius sp. nov., isolated from water in Baiyang Lake.</title>
        <authorList>
            <person name="Yang Y."/>
        </authorList>
    </citation>
    <scope>NUCLEOTIDE SEQUENCE [LARGE SCALE GENOMIC DNA]</scope>
    <source>
        <strain evidence="2 3">R-22-1c-1</strain>
    </source>
</reference>
<dbReference type="EMBL" id="RJJD01000023">
    <property type="protein sequence ID" value="RNI22059.1"/>
    <property type="molecule type" value="Genomic_DNA"/>
</dbReference>
<protein>
    <recommendedName>
        <fullName evidence="4">DUF3899 domain-containing protein</fullName>
    </recommendedName>
</protein>
<gene>
    <name evidence="2" type="ORF">EFB08_23285</name>
</gene>
<evidence type="ECO:0000313" key="2">
    <source>
        <dbReference type="EMBL" id="RNI22059.1"/>
    </source>
</evidence>
<name>A0A3M9M925_9BACT</name>
<organism evidence="2 3">
    <name type="scientific">Rufibacter latericius</name>
    <dbReference type="NCBI Taxonomy" id="2487040"/>
    <lineage>
        <taxon>Bacteria</taxon>
        <taxon>Pseudomonadati</taxon>
        <taxon>Bacteroidota</taxon>
        <taxon>Cytophagia</taxon>
        <taxon>Cytophagales</taxon>
        <taxon>Hymenobacteraceae</taxon>
        <taxon>Rufibacter</taxon>
    </lineage>
</organism>
<dbReference type="Proteomes" id="UP000272117">
    <property type="component" value="Unassembled WGS sequence"/>
</dbReference>
<feature type="transmembrane region" description="Helical" evidence="1">
    <location>
        <begin position="126"/>
        <end position="145"/>
    </location>
</feature>
<sequence length="146" mass="16567">MNAVDLLIYSAFAYSFIVGAISFSLQSELGNPLFFKRCLIASAISFTLGVVLELTNAFNLERGTAIIIMSISIIYLGYYYLLRMLFIAWKGTEPYITSSTSSIDGKPLNGYWTKYPKNRKVMWEDYLFSFAQGLIPIFTILALLFF</sequence>
<keyword evidence="1" id="KW-0812">Transmembrane</keyword>
<dbReference type="AlphaFoldDB" id="A0A3M9M925"/>
<evidence type="ECO:0008006" key="4">
    <source>
        <dbReference type="Google" id="ProtNLM"/>
    </source>
</evidence>
<feature type="transmembrane region" description="Helical" evidence="1">
    <location>
        <begin position="6"/>
        <end position="26"/>
    </location>
</feature>
<feature type="transmembrane region" description="Helical" evidence="1">
    <location>
        <begin position="64"/>
        <end position="82"/>
    </location>
</feature>